<protein>
    <submittedName>
        <fullName evidence="1">Uncharacterized protein</fullName>
    </submittedName>
</protein>
<organism evidence="1 2">
    <name type="scientific">Lipomyces kononenkoae</name>
    <name type="common">Yeast</name>
    <dbReference type="NCBI Taxonomy" id="34357"/>
    <lineage>
        <taxon>Eukaryota</taxon>
        <taxon>Fungi</taxon>
        <taxon>Dikarya</taxon>
        <taxon>Ascomycota</taxon>
        <taxon>Saccharomycotina</taxon>
        <taxon>Lipomycetes</taxon>
        <taxon>Lipomycetales</taxon>
        <taxon>Lipomycetaceae</taxon>
        <taxon>Lipomyces</taxon>
    </lineage>
</organism>
<accession>A0ACC3T340</accession>
<evidence type="ECO:0000313" key="1">
    <source>
        <dbReference type="EMBL" id="KAK9238332.1"/>
    </source>
</evidence>
<reference evidence="2" key="1">
    <citation type="journal article" date="2024" name="Front. Bioeng. Biotechnol.">
        <title>Genome-scale model development and genomic sequencing of the oleaginous clade Lipomyces.</title>
        <authorList>
            <person name="Czajka J.J."/>
            <person name="Han Y."/>
            <person name="Kim J."/>
            <person name="Mondo S.J."/>
            <person name="Hofstad B.A."/>
            <person name="Robles A."/>
            <person name="Haridas S."/>
            <person name="Riley R."/>
            <person name="LaButti K."/>
            <person name="Pangilinan J."/>
            <person name="Andreopoulos W."/>
            <person name="Lipzen A."/>
            <person name="Yan J."/>
            <person name="Wang M."/>
            <person name="Ng V."/>
            <person name="Grigoriev I.V."/>
            <person name="Spatafora J.W."/>
            <person name="Magnuson J.K."/>
            <person name="Baker S.E."/>
            <person name="Pomraning K.R."/>
        </authorList>
    </citation>
    <scope>NUCLEOTIDE SEQUENCE [LARGE SCALE GENOMIC DNA]</scope>
    <source>
        <strain evidence="2">CBS 7786</strain>
    </source>
</reference>
<dbReference type="EMBL" id="MU971357">
    <property type="protein sequence ID" value="KAK9238332.1"/>
    <property type="molecule type" value="Genomic_DNA"/>
</dbReference>
<dbReference type="Proteomes" id="UP001433508">
    <property type="component" value="Unassembled WGS sequence"/>
</dbReference>
<name>A0ACC3T340_LIPKO</name>
<proteinExistence type="predicted"/>
<comment type="caution">
    <text evidence="1">The sequence shown here is derived from an EMBL/GenBank/DDBJ whole genome shotgun (WGS) entry which is preliminary data.</text>
</comment>
<sequence>MADNDDGELKVIQNSFVLTTQLMISSSLGISAFLVFCVVRTQWPQVYAARASRLHTNIPALPKSMFGWIPALYSITEEQVLDHAGLDAFVFLGFFKMAIRLLGICAFLSAAVISPIRLYFTGIYDQDSVISISRPASINASKKEETTDPEDYDVYLWCYVAFAYIFTFITGLLLFKQTRHIGRVRQAYLGGQNSITDRTILVSGVPDDLRDEVALKEHIEALGIGEVRSITLARKWTQLDKLMATRRNILRQVERAWTQHFHGKVKKRPIKPNEVANAVAMSIHISVGRDGEVSTPLLETSRNPVESHNSDWTAANGVDDGRRRPLIRTGWFKYFGFGGKLVDKIDYYTARLQKLDEKVRTARNKEYSATGDAFVTMDSVASAQMAAQAVLDPRVYRLIAHVAPAPHDVIWPNLYKSRVTRFSQSWLITAIIGFATIAFIFPVASLAAFLNTKTILKFWPGLGNALVDSPLLSALVTGFFPTVAFTILNNLAPSLYSGISNLQGHISNGDVELSVVAKNFFFVFFNMFIVFTAAGTAINYRALLMNSAEIAYTLARALRYLSSFYINVIILQGIGLIPFRLLEFDFVVRYPFLRVLCKTPRELYHLYKPPSFNYGTSLPQPILILIVCLCYSCMSTKILCFGLIYFILGYFTFKYQLLYSMSHQQHSTGKSWPMIFFRVCIGLLLFQLTMAGSLGLQGAYYLSSLLAPLPIITVVLMYNFYDNYLKLSYFIALRSIKHSQLRRLSSRTLDEERELNHVYINPNLICPLEEPCVMNRTGNPVDVHFDTDSSQYVFNPRTRVSGFDEIF</sequence>
<gene>
    <name evidence="1" type="ORF">V1525DRAFT_401263</name>
</gene>
<keyword evidence="2" id="KW-1185">Reference proteome</keyword>
<evidence type="ECO:0000313" key="2">
    <source>
        <dbReference type="Proteomes" id="UP001433508"/>
    </source>
</evidence>